<sequence>MTDYNIDFLIAGLVFLIFLLIHFQRYKKLNNISGRTFWFLIIAGIFDIIFDLLSSILLVKSNPAYNSWMIFFSTMLYILQMIVVYIFYNYTQALRHCDEDIRTRNIKIMAVPILCMEVAIVTNVLHKQFFYCNEQGQYVHGKAYLVTYIFTLICIAAVIINCFINQEEYQKNELRAIKEFLGVALVCVTIQMKFQSVLMTGFGLSLGITILFWALYNPQLYIDSLTGLYSKGYFRRWFPEQIKRKKELHLLMIDLWKLKQVNKLYGVTTGDELLIQIAEYLHKINEANHVFRIHGNRFFVFTTSLMDYETNKDAIMKLFKRPFKVKGERISFSAAICGIINVQEVKEIDVLIDYLEYLVQLKPKSDRTILIQNDQHTKEGFLYEQEVKKYMATAIEEDLFEVYYQPLYDLKEKRYRTMEALSRLRHPSLGMISPEVFIGIAEKHGQIAKLGYLQFRKVCKFIKEHPQIMEKIESIKYNLSPLELLKSGYSKKLLRTIEEFDIPFSYFQFEITETVATEYSEALYQTIADFKKSGIQICLDDFGSGYANLNTVLKLPFSTIKLDRSLLNGICYDDQVALLYKNIVAVMQNLGHKVVAEGVETQEEIDLLKQWGVDLVQGYYYTKPLDSEQIIHKLEKDVC</sequence>
<dbReference type="Gene3D" id="3.20.20.450">
    <property type="entry name" value="EAL domain"/>
    <property type="match status" value="1"/>
</dbReference>
<evidence type="ECO:0000313" key="5">
    <source>
        <dbReference type="EMBL" id="CUM71955.1"/>
    </source>
</evidence>
<dbReference type="EMBL" id="CYXT01000001">
    <property type="protein sequence ID" value="CUM71955.1"/>
    <property type="molecule type" value="Genomic_DNA"/>
</dbReference>
<feature type="transmembrane region" description="Helical" evidence="1">
    <location>
        <begin position="6"/>
        <end position="24"/>
    </location>
</feature>
<evidence type="ECO:0000256" key="1">
    <source>
        <dbReference type="SAM" id="Phobius"/>
    </source>
</evidence>
<protein>
    <submittedName>
        <fullName evidence="5">Bacteriophytochrome cph2</fullName>
    </submittedName>
</protein>
<dbReference type="InterPro" id="IPR050706">
    <property type="entry name" value="Cyclic-di-GMP_PDE-like"/>
</dbReference>
<reference evidence="6 7" key="1">
    <citation type="submission" date="2015-09" db="EMBL/GenBank/DDBJ databases">
        <authorList>
            <consortium name="Pathogen Informatics"/>
        </authorList>
    </citation>
    <scope>NUCLEOTIDE SEQUENCE [LARGE SCALE GENOMIC DNA]</scope>
    <source>
        <strain evidence="5 7">2789STDY5608868</strain>
        <strain evidence="4 6">2789STDY5834959</strain>
    </source>
</reference>
<dbReference type="EMBL" id="CYXY01000001">
    <property type="protein sequence ID" value="CUM71911.1"/>
    <property type="molecule type" value="Genomic_DNA"/>
</dbReference>
<dbReference type="SUPFAM" id="SSF141868">
    <property type="entry name" value="EAL domain-like"/>
    <property type="match status" value="1"/>
</dbReference>
<dbReference type="InterPro" id="IPR029787">
    <property type="entry name" value="Nucleotide_cyclase"/>
</dbReference>
<dbReference type="PROSITE" id="PS50887">
    <property type="entry name" value="GGDEF"/>
    <property type="match status" value="1"/>
</dbReference>
<dbReference type="CDD" id="cd01948">
    <property type="entry name" value="EAL"/>
    <property type="match status" value="1"/>
</dbReference>
<dbReference type="AlphaFoldDB" id="A0A173R2D3"/>
<keyword evidence="1" id="KW-1133">Transmembrane helix</keyword>
<feature type="transmembrane region" description="Helical" evidence="1">
    <location>
        <begin position="36"/>
        <end position="59"/>
    </location>
</feature>
<feature type="transmembrane region" description="Helical" evidence="1">
    <location>
        <begin position="65"/>
        <end position="88"/>
    </location>
</feature>
<feature type="transmembrane region" description="Helical" evidence="1">
    <location>
        <begin position="198"/>
        <end position="216"/>
    </location>
</feature>
<dbReference type="InterPro" id="IPR000160">
    <property type="entry name" value="GGDEF_dom"/>
</dbReference>
<dbReference type="Gene3D" id="3.30.70.270">
    <property type="match status" value="1"/>
</dbReference>
<feature type="domain" description="EAL" evidence="2">
    <location>
        <begin position="384"/>
        <end position="638"/>
    </location>
</feature>
<dbReference type="SUPFAM" id="SSF55073">
    <property type="entry name" value="Nucleotide cyclase"/>
    <property type="match status" value="1"/>
</dbReference>
<feature type="transmembrane region" description="Helical" evidence="1">
    <location>
        <begin position="108"/>
        <end position="125"/>
    </location>
</feature>
<evidence type="ECO:0000313" key="4">
    <source>
        <dbReference type="EMBL" id="CUM71911.1"/>
    </source>
</evidence>
<gene>
    <name evidence="5" type="primary">cph2_1</name>
    <name evidence="5" type="ORF">ERS852425_00211</name>
    <name evidence="4" type="ORF">ERS852571_00169</name>
</gene>
<dbReference type="InterPro" id="IPR035919">
    <property type="entry name" value="EAL_sf"/>
</dbReference>
<proteinExistence type="predicted"/>
<feature type="transmembrane region" description="Helical" evidence="1">
    <location>
        <begin position="145"/>
        <end position="164"/>
    </location>
</feature>
<feature type="domain" description="GGDEF" evidence="3">
    <location>
        <begin position="246"/>
        <end position="375"/>
    </location>
</feature>
<dbReference type="Proteomes" id="UP000095598">
    <property type="component" value="Unassembled WGS sequence"/>
</dbReference>
<dbReference type="Proteomes" id="UP000095553">
    <property type="component" value="Unassembled WGS sequence"/>
</dbReference>
<dbReference type="NCBIfam" id="TIGR00254">
    <property type="entry name" value="GGDEF"/>
    <property type="match status" value="1"/>
</dbReference>
<name>A0A173R2D3_ANAHA</name>
<evidence type="ECO:0000313" key="6">
    <source>
        <dbReference type="Proteomes" id="UP000095553"/>
    </source>
</evidence>
<dbReference type="GO" id="GO:0071111">
    <property type="term" value="F:cyclic-guanylate-specific phosphodiesterase activity"/>
    <property type="evidence" value="ECO:0007669"/>
    <property type="project" value="InterPro"/>
</dbReference>
<dbReference type="Pfam" id="PF00563">
    <property type="entry name" value="EAL"/>
    <property type="match status" value="1"/>
</dbReference>
<dbReference type="PANTHER" id="PTHR33121">
    <property type="entry name" value="CYCLIC DI-GMP PHOSPHODIESTERASE PDEF"/>
    <property type="match status" value="1"/>
</dbReference>
<dbReference type="RefSeq" id="WP_009203502.1">
    <property type="nucleotide sequence ID" value="NZ_CYXT01000001.1"/>
</dbReference>
<dbReference type="Pfam" id="PF00990">
    <property type="entry name" value="GGDEF"/>
    <property type="match status" value="1"/>
</dbReference>
<dbReference type="PANTHER" id="PTHR33121:SF79">
    <property type="entry name" value="CYCLIC DI-GMP PHOSPHODIESTERASE PDED-RELATED"/>
    <property type="match status" value="1"/>
</dbReference>
<keyword evidence="1" id="KW-0812">Transmembrane</keyword>
<dbReference type="PROSITE" id="PS50883">
    <property type="entry name" value="EAL"/>
    <property type="match status" value="1"/>
</dbReference>
<dbReference type="SMART" id="SM00052">
    <property type="entry name" value="EAL"/>
    <property type="match status" value="1"/>
</dbReference>
<organism evidence="5 7">
    <name type="scientific">Anaerostipes hadrus</name>
    <dbReference type="NCBI Taxonomy" id="649756"/>
    <lineage>
        <taxon>Bacteria</taxon>
        <taxon>Bacillati</taxon>
        <taxon>Bacillota</taxon>
        <taxon>Clostridia</taxon>
        <taxon>Lachnospirales</taxon>
        <taxon>Lachnospiraceae</taxon>
        <taxon>Anaerostipes</taxon>
    </lineage>
</organism>
<dbReference type="SMART" id="SM00267">
    <property type="entry name" value="GGDEF"/>
    <property type="match status" value="1"/>
</dbReference>
<evidence type="ECO:0000259" key="3">
    <source>
        <dbReference type="PROSITE" id="PS50887"/>
    </source>
</evidence>
<evidence type="ECO:0000313" key="7">
    <source>
        <dbReference type="Proteomes" id="UP000095598"/>
    </source>
</evidence>
<evidence type="ECO:0000259" key="2">
    <source>
        <dbReference type="PROSITE" id="PS50883"/>
    </source>
</evidence>
<dbReference type="InterPro" id="IPR043128">
    <property type="entry name" value="Rev_trsase/Diguanyl_cyclase"/>
</dbReference>
<keyword evidence="1" id="KW-0472">Membrane</keyword>
<accession>A0A173R2D3</accession>
<dbReference type="InterPro" id="IPR001633">
    <property type="entry name" value="EAL_dom"/>
</dbReference>